<dbReference type="AlphaFoldDB" id="A0A0S4JQA6"/>
<dbReference type="VEuPathDB" id="TriTrypDB:BSAL_38880"/>
<organism evidence="2 3">
    <name type="scientific">Bodo saltans</name>
    <name type="common">Flagellated protozoan</name>
    <dbReference type="NCBI Taxonomy" id="75058"/>
    <lineage>
        <taxon>Eukaryota</taxon>
        <taxon>Discoba</taxon>
        <taxon>Euglenozoa</taxon>
        <taxon>Kinetoplastea</taxon>
        <taxon>Metakinetoplastina</taxon>
        <taxon>Eubodonida</taxon>
        <taxon>Bodonidae</taxon>
        <taxon>Bodo</taxon>
    </lineage>
</organism>
<keyword evidence="3" id="KW-1185">Reference proteome</keyword>
<dbReference type="EMBL" id="CYKH01002075">
    <property type="protein sequence ID" value="CUG92691.1"/>
    <property type="molecule type" value="Genomic_DNA"/>
</dbReference>
<accession>A0A0S4JQA6</accession>
<keyword evidence="1" id="KW-0472">Membrane</keyword>
<keyword evidence="1 2" id="KW-0812">Transmembrane</keyword>
<protein>
    <submittedName>
        <fullName evidence="2">Transmembrane protein, putative</fullName>
    </submittedName>
</protein>
<evidence type="ECO:0000313" key="2">
    <source>
        <dbReference type="EMBL" id="CUG92691.1"/>
    </source>
</evidence>
<keyword evidence="1" id="KW-1133">Transmembrane helix</keyword>
<proteinExistence type="predicted"/>
<sequence>MCMKCIRVYSIRELMTVNVCTIILSTFLCVRQKAGMTRRLRKREDLLFVLRGSPLLPICSSSNSYIVVVRREVGRFYLLPPFLCDGLFFSFSSLFCTAFDVAQRPPFTATSFPPHL</sequence>
<evidence type="ECO:0000313" key="3">
    <source>
        <dbReference type="Proteomes" id="UP000051952"/>
    </source>
</evidence>
<feature type="transmembrane region" description="Helical" evidence="1">
    <location>
        <begin position="46"/>
        <end position="66"/>
    </location>
</feature>
<reference evidence="3" key="1">
    <citation type="submission" date="2015-09" db="EMBL/GenBank/DDBJ databases">
        <authorList>
            <consortium name="Pathogen Informatics"/>
        </authorList>
    </citation>
    <scope>NUCLEOTIDE SEQUENCE [LARGE SCALE GENOMIC DNA]</scope>
    <source>
        <strain evidence="3">Lake Konstanz</strain>
    </source>
</reference>
<evidence type="ECO:0000256" key="1">
    <source>
        <dbReference type="SAM" id="Phobius"/>
    </source>
</evidence>
<gene>
    <name evidence="2" type="ORF">BSAL_38880</name>
</gene>
<name>A0A0S4JQA6_BODSA</name>
<dbReference type="Proteomes" id="UP000051952">
    <property type="component" value="Unassembled WGS sequence"/>
</dbReference>